<dbReference type="AlphaFoldDB" id="V2Y995"/>
<sequence>MSKGDKDMSLFLGPIHYWLYNKIGNQERLTSVIAAKAKEKDWITDTDSYTKELPDLETAIDESNIHGWLQEQIIDAESRFASLVIEIKKQGINLEELESIAFDFGKENLPGSKADVTEIYRHFEDFFVNGMPCDHINIVTDKSENQLSWEMDQDIHGQYWIGGDVADYYKLRKAVMDGMLAELDYVVEASDLYHYTIRRR</sequence>
<dbReference type="EMBL" id="ACIL03000005">
    <property type="protein sequence ID" value="ESL04246.1"/>
    <property type="molecule type" value="Genomic_DNA"/>
</dbReference>
<dbReference type="Proteomes" id="UP000018227">
    <property type="component" value="Unassembled WGS sequence"/>
</dbReference>
<protein>
    <submittedName>
        <fullName evidence="1">Uncharacterized protein</fullName>
    </submittedName>
</protein>
<comment type="caution">
    <text evidence="1">The sequence shown here is derived from an EMBL/GenBank/DDBJ whole genome shotgun (WGS) entry which is preliminary data.</text>
</comment>
<name>V2Y995_9FIRM</name>
<keyword evidence="2" id="KW-1185">Reference proteome</keyword>
<dbReference type="HOGENOM" id="CLU_111455_0_0_9"/>
<evidence type="ECO:0000313" key="2">
    <source>
        <dbReference type="Proteomes" id="UP000018227"/>
    </source>
</evidence>
<reference evidence="1 2" key="1">
    <citation type="submission" date="2013-06" db="EMBL/GenBank/DDBJ databases">
        <authorList>
            <person name="Weinstock G."/>
            <person name="Sodergren E."/>
            <person name="Clifton S."/>
            <person name="Fulton L."/>
            <person name="Fulton B."/>
            <person name="Courtney L."/>
            <person name="Fronick C."/>
            <person name="Harrison M."/>
            <person name="Strong C."/>
            <person name="Farmer C."/>
            <person name="Delahaunty K."/>
            <person name="Markovic C."/>
            <person name="Hall O."/>
            <person name="Minx P."/>
            <person name="Tomlinson C."/>
            <person name="Mitreva M."/>
            <person name="Nelson J."/>
            <person name="Hou S."/>
            <person name="Wollam A."/>
            <person name="Pepin K.H."/>
            <person name="Johnson M."/>
            <person name="Bhonagiri V."/>
            <person name="Nash W.E."/>
            <person name="Warren W."/>
            <person name="Chinwalla A."/>
            <person name="Mardis E.R."/>
            <person name="Wilson R.K."/>
        </authorList>
    </citation>
    <scope>NUCLEOTIDE SEQUENCE [LARGE SCALE GENOMIC DNA]</scope>
    <source>
        <strain evidence="1 2">ATCC 51271</strain>
    </source>
</reference>
<gene>
    <name evidence="1" type="ORF">GCWU0000282_000595</name>
</gene>
<evidence type="ECO:0000313" key="1">
    <source>
        <dbReference type="EMBL" id="ESL04246.1"/>
    </source>
</evidence>
<organism evidence="1 2">
    <name type="scientific">Catonella morbi ATCC 51271</name>
    <dbReference type="NCBI Taxonomy" id="592026"/>
    <lineage>
        <taxon>Bacteria</taxon>
        <taxon>Bacillati</taxon>
        <taxon>Bacillota</taxon>
        <taxon>Clostridia</taxon>
        <taxon>Lachnospirales</taxon>
        <taxon>Lachnospiraceae</taxon>
        <taxon>Catonella</taxon>
    </lineage>
</organism>
<accession>V2Y995</accession>
<dbReference type="STRING" id="592026.GCWU0000282_000595"/>
<proteinExistence type="predicted"/>
<dbReference type="eggNOG" id="ENOG50322UQ">
    <property type="taxonomic scope" value="Bacteria"/>
</dbReference>